<dbReference type="InterPro" id="IPR017946">
    <property type="entry name" value="PLC-like_Pdiesterase_TIM-brl"/>
</dbReference>
<protein>
    <submittedName>
        <fullName evidence="2">Glycerophosphodiester phosphodiesterase</fullName>
    </submittedName>
</protein>
<dbReference type="GO" id="GO:0008081">
    <property type="term" value="F:phosphoric diester hydrolase activity"/>
    <property type="evidence" value="ECO:0007669"/>
    <property type="project" value="InterPro"/>
</dbReference>
<evidence type="ECO:0000313" key="2">
    <source>
        <dbReference type="EMBL" id="MBO8469093.1"/>
    </source>
</evidence>
<accession>A0A9D9IC70</accession>
<dbReference type="EMBL" id="JADIMF010000074">
    <property type="protein sequence ID" value="MBO8469093.1"/>
    <property type="molecule type" value="Genomic_DNA"/>
</dbReference>
<dbReference type="PANTHER" id="PTHR46211">
    <property type="entry name" value="GLYCEROPHOSPHORYL DIESTER PHOSPHODIESTERASE"/>
    <property type="match status" value="1"/>
</dbReference>
<evidence type="ECO:0000313" key="3">
    <source>
        <dbReference type="Proteomes" id="UP000810292"/>
    </source>
</evidence>
<dbReference type="AlphaFoldDB" id="A0A9D9IC70"/>
<dbReference type="InterPro" id="IPR030395">
    <property type="entry name" value="GP_PDE_dom"/>
</dbReference>
<reference evidence="2" key="1">
    <citation type="submission" date="2020-10" db="EMBL/GenBank/DDBJ databases">
        <authorList>
            <person name="Gilroy R."/>
        </authorList>
    </citation>
    <scope>NUCLEOTIDE SEQUENCE</scope>
    <source>
        <strain evidence="2">14700</strain>
    </source>
</reference>
<dbReference type="PANTHER" id="PTHR46211:SF14">
    <property type="entry name" value="GLYCEROPHOSPHODIESTER PHOSPHODIESTERASE"/>
    <property type="match status" value="1"/>
</dbReference>
<dbReference type="CDD" id="cd08561">
    <property type="entry name" value="GDPD_cytoplasmic_ScUgpQ2_like"/>
    <property type="match status" value="1"/>
</dbReference>
<dbReference type="Pfam" id="PF03009">
    <property type="entry name" value="GDPD"/>
    <property type="match status" value="1"/>
</dbReference>
<reference evidence="2" key="2">
    <citation type="journal article" date="2021" name="PeerJ">
        <title>Extensive microbial diversity within the chicken gut microbiome revealed by metagenomics and culture.</title>
        <authorList>
            <person name="Gilroy R."/>
            <person name="Ravi A."/>
            <person name="Getino M."/>
            <person name="Pursley I."/>
            <person name="Horton D.L."/>
            <person name="Alikhan N.F."/>
            <person name="Baker D."/>
            <person name="Gharbi K."/>
            <person name="Hall N."/>
            <person name="Watson M."/>
            <person name="Adriaenssens E.M."/>
            <person name="Foster-Nyarko E."/>
            <person name="Jarju S."/>
            <person name="Secka A."/>
            <person name="Antonio M."/>
            <person name="Oren A."/>
            <person name="Chaudhuri R.R."/>
            <person name="La Ragione R."/>
            <person name="Hildebrand F."/>
            <person name="Pallen M.J."/>
        </authorList>
    </citation>
    <scope>NUCLEOTIDE SEQUENCE</scope>
    <source>
        <strain evidence="2">14700</strain>
    </source>
</reference>
<dbReference type="SUPFAM" id="SSF51695">
    <property type="entry name" value="PLC-like phosphodiesterases"/>
    <property type="match status" value="1"/>
</dbReference>
<feature type="domain" description="GP-PDE" evidence="1">
    <location>
        <begin position="9"/>
        <end position="258"/>
    </location>
</feature>
<comment type="caution">
    <text evidence="2">The sequence shown here is derived from an EMBL/GenBank/DDBJ whole genome shotgun (WGS) entry which is preliminary data.</text>
</comment>
<dbReference type="Gene3D" id="3.20.20.190">
    <property type="entry name" value="Phosphatidylinositol (PI) phosphodiesterase"/>
    <property type="match status" value="1"/>
</dbReference>
<name>A0A9D9IC70_9SPIO</name>
<sequence length="266" mass="30465">MHSFLSPMPRVVAHRGDSEFYPENTLPAFLSAVELGVDVIETDVHLTKDGRIVIWHDPTLERNTDGNGRIEDHTYDELMKYDAGYTFTKDGKTYPFRGKGIRLMLLDEALKACPESRFNIDLKSKDDKIVDEYISVIRGNHAENRICTASFHLQNLKKLRRLAPDFLTSLSTLEVAPIVLRKKLHILPSSIGNTPIFQIPTAMYGIKLIDERFVKEMHKRGAVIMVWTINDENEMKRLFNLGVDTIMTDNPRLLIKTADELGIRRK</sequence>
<dbReference type="PROSITE" id="PS51704">
    <property type="entry name" value="GP_PDE"/>
    <property type="match status" value="1"/>
</dbReference>
<proteinExistence type="predicted"/>
<dbReference type="GO" id="GO:0006629">
    <property type="term" value="P:lipid metabolic process"/>
    <property type="evidence" value="ECO:0007669"/>
    <property type="project" value="InterPro"/>
</dbReference>
<dbReference type="Proteomes" id="UP000810292">
    <property type="component" value="Unassembled WGS sequence"/>
</dbReference>
<evidence type="ECO:0000259" key="1">
    <source>
        <dbReference type="PROSITE" id="PS51704"/>
    </source>
</evidence>
<organism evidence="2 3">
    <name type="scientific">Candidatus Ornithospirochaeta stercoravium</name>
    <dbReference type="NCBI Taxonomy" id="2840897"/>
    <lineage>
        <taxon>Bacteria</taxon>
        <taxon>Pseudomonadati</taxon>
        <taxon>Spirochaetota</taxon>
        <taxon>Spirochaetia</taxon>
        <taxon>Spirochaetales</taxon>
        <taxon>Spirochaetaceae</taxon>
        <taxon>Spirochaetaceae incertae sedis</taxon>
        <taxon>Candidatus Ornithospirochaeta</taxon>
    </lineage>
</organism>
<gene>
    <name evidence="2" type="ORF">IAA72_04850</name>
</gene>